<evidence type="ECO:0000313" key="4">
    <source>
        <dbReference type="Proteomes" id="UP000005025"/>
    </source>
</evidence>
<dbReference type="Pfam" id="PF09250">
    <property type="entry name" value="Prim-Pol"/>
    <property type="match status" value="1"/>
</dbReference>
<dbReference type="PATRIC" id="fig|797516.3.peg.61"/>
<evidence type="ECO:0000259" key="1">
    <source>
        <dbReference type="SMART" id="SM00942"/>
    </source>
</evidence>
<protein>
    <submittedName>
        <fullName evidence="3">DNA primase/polymerase</fullName>
    </submittedName>
</protein>
<name>H1LBV8_9LACO</name>
<dbReference type="SMART" id="SM00943">
    <property type="entry name" value="Prim-Pol"/>
    <property type="match status" value="1"/>
</dbReference>
<feature type="domain" description="DNA primase/polymerase bifunctional N-terminal" evidence="2">
    <location>
        <begin position="10"/>
        <end position="167"/>
    </location>
</feature>
<sequence>MKKFTCLDKGIELAVKGYQVFPLANNAKQPPKNHHGYLEATCDQETIFSWYQANPFRNLGLRLDTSNLLVVDIDLHSESNNGRQSLLTLKKHGMFLPNDTYIERSPNGGLHYFFSFTGEKVHKANVWPGIDLLTDFTVIAPSEVDGKPYQPVGNRNLANIKPAPGWIIDKLKATSEVKAVSSVRIKKYTGKLLDKIVAGTGQGDRNVWLTRLIGQLFMVGAEPETVRQLAYVFNEKFIDPPLLENDVGTIYKFHFKKGG</sequence>
<dbReference type="InterPro" id="IPR014820">
    <property type="entry name" value="PriCT_1"/>
</dbReference>
<dbReference type="SUPFAM" id="SSF56747">
    <property type="entry name" value="Prim-pol domain"/>
    <property type="match status" value="1"/>
</dbReference>
<dbReference type="Proteomes" id="UP000005025">
    <property type="component" value="Unassembled WGS sequence"/>
</dbReference>
<gene>
    <name evidence="3" type="ORF">HMPREF9104_00069</name>
</gene>
<dbReference type="InterPro" id="IPR015330">
    <property type="entry name" value="DNA_primase/pol_bifunc_N"/>
</dbReference>
<dbReference type="Pfam" id="PF08708">
    <property type="entry name" value="PriCT_1"/>
    <property type="match status" value="1"/>
</dbReference>
<dbReference type="SMART" id="SM00942">
    <property type="entry name" value="PriCT_1"/>
    <property type="match status" value="1"/>
</dbReference>
<dbReference type="EMBL" id="AGRJ01000008">
    <property type="protein sequence ID" value="EHO54508.1"/>
    <property type="molecule type" value="Genomic_DNA"/>
</dbReference>
<organism evidence="3 4">
    <name type="scientific">Lentilactobacillus kisonensis F0435</name>
    <dbReference type="NCBI Taxonomy" id="797516"/>
    <lineage>
        <taxon>Bacteria</taxon>
        <taxon>Bacillati</taxon>
        <taxon>Bacillota</taxon>
        <taxon>Bacilli</taxon>
        <taxon>Lactobacillales</taxon>
        <taxon>Lactobacillaceae</taxon>
        <taxon>Lentilactobacillus</taxon>
    </lineage>
</organism>
<evidence type="ECO:0000313" key="3">
    <source>
        <dbReference type="EMBL" id="EHO54508.1"/>
    </source>
</evidence>
<dbReference type="CDD" id="cd04859">
    <property type="entry name" value="Prim_Pol"/>
    <property type="match status" value="1"/>
</dbReference>
<feature type="domain" description="Primase C-terminal 1" evidence="1">
    <location>
        <begin position="195"/>
        <end position="256"/>
    </location>
</feature>
<accession>H1LBV8</accession>
<evidence type="ECO:0000259" key="2">
    <source>
        <dbReference type="SMART" id="SM00943"/>
    </source>
</evidence>
<dbReference type="STRING" id="797516.HMPREF9104_00069"/>
<reference evidence="3 4" key="1">
    <citation type="submission" date="2011-09" db="EMBL/GenBank/DDBJ databases">
        <authorList>
            <person name="Weinstock G."/>
            <person name="Sodergren E."/>
            <person name="Clifton S."/>
            <person name="Fulton L."/>
            <person name="Fulton B."/>
            <person name="Courtney L."/>
            <person name="Fronick C."/>
            <person name="Harrison M."/>
            <person name="Strong C."/>
            <person name="Farmer C."/>
            <person name="Delahaunty K."/>
            <person name="Markovic C."/>
            <person name="Hall O."/>
            <person name="Minx P."/>
            <person name="Tomlinson C."/>
            <person name="Mitreva M."/>
            <person name="Hou S."/>
            <person name="Chen J."/>
            <person name="Wollam A."/>
            <person name="Pepin K.H."/>
            <person name="Johnson M."/>
            <person name="Bhonagiri V."/>
            <person name="Zhang X."/>
            <person name="Suruliraj S."/>
            <person name="Warren W."/>
            <person name="Chinwalla A."/>
            <person name="Mardis E.R."/>
            <person name="Wilson R.K."/>
        </authorList>
    </citation>
    <scope>NUCLEOTIDE SEQUENCE [LARGE SCALE GENOMIC DNA]</scope>
    <source>
        <strain evidence="3 4">F0435</strain>
    </source>
</reference>
<dbReference type="HOGENOM" id="CLU_082084_0_0_9"/>
<comment type="caution">
    <text evidence="3">The sequence shown here is derived from an EMBL/GenBank/DDBJ whole genome shotgun (WGS) entry which is preliminary data.</text>
</comment>
<proteinExistence type="predicted"/>
<dbReference type="AlphaFoldDB" id="H1LBV8"/>
<dbReference type="RefSeq" id="WP_008855267.1">
    <property type="nucleotide sequence ID" value="NZ_JH590984.1"/>
</dbReference>